<dbReference type="Proteomes" id="UP000005237">
    <property type="component" value="Unassembled WGS sequence"/>
</dbReference>
<dbReference type="Gene3D" id="3.40.50.2300">
    <property type="match status" value="1"/>
</dbReference>
<feature type="compositionally biased region" description="Low complexity" evidence="1">
    <location>
        <begin position="115"/>
        <end position="124"/>
    </location>
</feature>
<protein>
    <submittedName>
        <fullName evidence="2">Uncharacterized protein</fullName>
    </submittedName>
</protein>
<organism evidence="2 3">
    <name type="scientific">Caenorhabditis japonica</name>
    <dbReference type="NCBI Taxonomy" id="281687"/>
    <lineage>
        <taxon>Eukaryota</taxon>
        <taxon>Metazoa</taxon>
        <taxon>Ecdysozoa</taxon>
        <taxon>Nematoda</taxon>
        <taxon>Chromadorea</taxon>
        <taxon>Rhabditida</taxon>
        <taxon>Rhabditina</taxon>
        <taxon>Rhabditomorpha</taxon>
        <taxon>Rhabditoidea</taxon>
        <taxon>Rhabditidae</taxon>
        <taxon>Peloderinae</taxon>
        <taxon>Caenorhabditis</taxon>
    </lineage>
</organism>
<dbReference type="InterPro" id="IPR028082">
    <property type="entry name" value="Peripla_BP_I"/>
</dbReference>
<dbReference type="SUPFAM" id="SSF53822">
    <property type="entry name" value="Periplasmic binding protein-like I"/>
    <property type="match status" value="1"/>
</dbReference>
<reference evidence="2" key="2">
    <citation type="submission" date="2022-06" db="UniProtKB">
        <authorList>
            <consortium name="EnsemblMetazoa"/>
        </authorList>
    </citation>
    <scope>IDENTIFICATION</scope>
    <source>
        <strain evidence="2">DF5081</strain>
    </source>
</reference>
<feature type="region of interest" description="Disordered" evidence="1">
    <location>
        <begin position="67"/>
        <end position="137"/>
    </location>
</feature>
<keyword evidence="3" id="KW-1185">Reference proteome</keyword>
<evidence type="ECO:0000256" key="1">
    <source>
        <dbReference type="SAM" id="MobiDB-lite"/>
    </source>
</evidence>
<proteinExistence type="predicted"/>
<dbReference type="EnsemblMetazoa" id="CJA42846.1">
    <property type="protein sequence ID" value="CJA42846.1"/>
    <property type="gene ID" value="WBGene00218694"/>
</dbReference>
<dbReference type="AlphaFoldDB" id="A0A8R1J1R1"/>
<sequence>MLEGIMEIARKNMRDEGVLNDELDIEWVAIVTVEGCGTSFEGVAAAAELYHVRNVDAFFGPYCAKGEGGLDLRDQRRRRPSPLATAAAAAAAFPKSGAGGRCLREKRRRRPPPSRGAATAAVAAGDNGEDDLRLRDK</sequence>
<reference evidence="3" key="1">
    <citation type="submission" date="2010-08" db="EMBL/GenBank/DDBJ databases">
        <authorList>
            <consortium name="Caenorhabditis japonica Sequencing Consortium"/>
            <person name="Wilson R.K."/>
        </authorList>
    </citation>
    <scope>NUCLEOTIDE SEQUENCE [LARGE SCALE GENOMIC DNA]</scope>
    <source>
        <strain evidence="3">DF5081</strain>
    </source>
</reference>
<name>A0A8R1J1R1_CAEJA</name>
<evidence type="ECO:0000313" key="2">
    <source>
        <dbReference type="EnsemblMetazoa" id="CJA42846.1"/>
    </source>
</evidence>
<accession>A0A8R1J1R1</accession>
<evidence type="ECO:0000313" key="3">
    <source>
        <dbReference type="Proteomes" id="UP000005237"/>
    </source>
</evidence>